<dbReference type="GeneID" id="300653852"/>
<dbReference type="Pfam" id="PF07310">
    <property type="entry name" value="PAS_5"/>
    <property type="match status" value="1"/>
</dbReference>
<evidence type="ECO:0000313" key="2">
    <source>
        <dbReference type="Proteomes" id="UP000470384"/>
    </source>
</evidence>
<accession>A0A845QDI8</accession>
<dbReference type="InterPro" id="IPR009922">
    <property type="entry name" value="DUF1457"/>
</dbReference>
<dbReference type="OrthoDB" id="8449760at2"/>
<protein>
    <submittedName>
        <fullName evidence="1">PAS domain-containing protein</fullName>
    </submittedName>
</protein>
<reference evidence="1 2" key="1">
    <citation type="journal article" date="2016" name="Int. J. Syst. Evol. Microbiol.">
        <title>Pyruvatibacter mobilis gen. nov., sp. nov., a marine bacterium from the culture broth of Picochlorum sp. 122.</title>
        <authorList>
            <person name="Wang G."/>
            <person name="Tang M."/>
            <person name="Wu H."/>
            <person name="Dai S."/>
            <person name="Li T."/>
            <person name="Chen C."/>
            <person name="He H."/>
            <person name="Fan J."/>
            <person name="Xiang W."/>
            <person name="Li X."/>
        </authorList>
    </citation>
    <scope>NUCLEOTIDE SEQUENCE [LARGE SCALE GENOMIC DNA]</scope>
    <source>
        <strain evidence="1 2">GYP-11</strain>
    </source>
</reference>
<organism evidence="1 2">
    <name type="scientific">Pyruvatibacter mobilis</name>
    <dbReference type="NCBI Taxonomy" id="1712261"/>
    <lineage>
        <taxon>Bacteria</taxon>
        <taxon>Pseudomonadati</taxon>
        <taxon>Pseudomonadota</taxon>
        <taxon>Alphaproteobacteria</taxon>
        <taxon>Hyphomicrobiales</taxon>
        <taxon>Parvibaculaceae</taxon>
        <taxon>Pyruvatibacter</taxon>
    </lineage>
</organism>
<name>A0A845QDI8_9HYPH</name>
<comment type="caution">
    <text evidence="1">The sequence shown here is derived from an EMBL/GenBank/DDBJ whole genome shotgun (WGS) entry which is preliminary data.</text>
</comment>
<dbReference type="Proteomes" id="UP000470384">
    <property type="component" value="Unassembled WGS sequence"/>
</dbReference>
<evidence type="ECO:0000313" key="1">
    <source>
        <dbReference type="EMBL" id="NBG96643.1"/>
    </source>
</evidence>
<sequence length="175" mass="19348">MGMLPPGSDRSLPPDALIRGGHKLDIKVTPAADAHHPLARMMLAFFAGKQRADTLPSRTDLPHRDLLPVLPFFFMLEPTGEDMTDWRFRLVGHGITARLGADPTGLCISEIYEPTQVSRNAVSYSGVATSRAPHITTGSFHGIDREFLTFEIVHLPMLGNDERTIWILGGLFFND</sequence>
<keyword evidence="2" id="KW-1185">Reference proteome</keyword>
<proteinExistence type="predicted"/>
<dbReference type="AlphaFoldDB" id="A0A845QDI8"/>
<dbReference type="RefSeq" id="WP_160588696.1">
    <property type="nucleotide sequence ID" value="NZ_BMHN01000001.1"/>
</dbReference>
<gene>
    <name evidence="1" type="ORF">GTQ45_12950</name>
</gene>
<dbReference type="EMBL" id="WXYQ01000011">
    <property type="protein sequence ID" value="NBG96643.1"/>
    <property type="molecule type" value="Genomic_DNA"/>
</dbReference>